<dbReference type="GeneID" id="7842736"/>
<gene>
    <name evidence="1" type="ORF">TTHERM_00717830</name>
</gene>
<dbReference type="InParanoid" id="Q23E96"/>
<sequence length="68" mass="7582">MTSNPIAKVFNLHECNKNQFKNPGTAPSEQFSSDSYLTMFLNLQKVFFKIKASLKNRASSSPPPSSQT</sequence>
<keyword evidence="2" id="KW-1185">Reference proteome</keyword>
<dbReference type="AlphaFoldDB" id="Q23E96"/>
<dbReference type="HOGENOM" id="CLU_2799629_0_0_1"/>
<reference evidence="2" key="1">
    <citation type="journal article" date="2006" name="PLoS Biol.">
        <title>Macronuclear genome sequence of the ciliate Tetrahymena thermophila, a model eukaryote.</title>
        <authorList>
            <person name="Eisen J.A."/>
            <person name="Coyne R.S."/>
            <person name="Wu M."/>
            <person name="Wu D."/>
            <person name="Thiagarajan M."/>
            <person name="Wortman J.R."/>
            <person name="Badger J.H."/>
            <person name="Ren Q."/>
            <person name="Amedeo P."/>
            <person name="Jones K.M."/>
            <person name="Tallon L.J."/>
            <person name="Delcher A.L."/>
            <person name="Salzberg S.L."/>
            <person name="Silva J.C."/>
            <person name="Haas B.J."/>
            <person name="Majoros W.H."/>
            <person name="Farzad M."/>
            <person name="Carlton J.M."/>
            <person name="Smith R.K. Jr."/>
            <person name="Garg J."/>
            <person name="Pearlman R.E."/>
            <person name="Karrer K.M."/>
            <person name="Sun L."/>
            <person name="Manning G."/>
            <person name="Elde N.C."/>
            <person name="Turkewitz A.P."/>
            <person name="Asai D.J."/>
            <person name="Wilkes D.E."/>
            <person name="Wang Y."/>
            <person name="Cai H."/>
            <person name="Collins K."/>
            <person name="Stewart B.A."/>
            <person name="Lee S.R."/>
            <person name="Wilamowska K."/>
            <person name="Weinberg Z."/>
            <person name="Ruzzo W.L."/>
            <person name="Wloga D."/>
            <person name="Gaertig J."/>
            <person name="Frankel J."/>
            <person name="Tsao C.-C."/>
            <person name="Gorovsky M.A."/>
            <person name="Keeling P.J."/>
            <person name="Waller R.F."/>
            <person name="Patron N.J."/>
            <person name="Cherry J.M."/>
            <person name="Stover N.A."/>
            <person name="Krieger C.J."/>
            <person name="del Toro C."/>
            <person name="Ryder H.F."/>
            <person name="Williamson S.C."/>
            <person name="Barbeau R.A."/>
            <person name="Hamilton E.P."/>
            <person name="Orias E."/>
        </authorList>
    </citation>
    <scope>NUCLEOTIDE SEQUENCE [LARGE SCALE GENOMIC DNA]</scope>
    <source>
        <strain evidence="2">SB210</strain>
    </source>
</reference>
<organism evidence="1 2">
    <name type="scientific">Tetrahymena thermophila (strain SB210)</name>
    <dbReference type="NCBI Taxonomy" id="312017"/>
    <lineage>
        <taxon>Eukaryota</taxon>
        <taxon>Sar</taxon>
        <taxon>Alveolata</taxon>
        <taxon>Ciliophora</taxon>
        <taxon>Intramacronucleata</taxon>
        <taxon>Oligohymenophorea</taxon>
        <taxon>Hymenostomatida</taxon>
        <taxon>Tetrahymenina</taxon>
        <taxon>Tetrahymenidae</taxon>
        <taxon>Tetrahymena</taxon>
    </lineage>
</organism>
<dbReference type="RefSeq" id="XP_001015102.1">
    <property type="nucleotide sequence ID" value="XM_001015102.1"/>
</dbReference>
<accession>Q23E96</accession>
<dbReference type="Proteomes" id="UP000009168">
    <property type="component" value="Unassembled WGS sequence"/>
</dbReference>
<dbReference type="KEGG" id="tet:TTHERM_00717830"/>
<protein>
    <submittedName>
        <fullName evidence="1">Uncharacterized protein</fullName>
    </submittedName>
</protein>
<name>Q23E96_TETTS</name>
<evidence type="ECO:0000313" key="2">
    <source>
        <dbReference type="Proteomes" id="UP000009168"/>
    </source>
</evidence>
<proteinExistence type="predicted"/>
<dbReference type="EMBL" id="GG662649">
    <property type="protein sequence ID" value="EAR94857.1"/>
    <property type="molecule type" value="Genomic_DNA"/>
</dbReference>
<evidence type="ECO:0000313" key="1">
    <source>
        <dbReference type="EMBL" id="EAR94857.1"/>
    </source>
</evidence>